<dbReference type="AlphaFoldDB" id="A0A7T2GLU1"/>
<dbReference type="InterPro" id="IPR010710">
    <property type="entry name" value="DUF1289"/>
</dbReference>
<name>A0A7T2GLU1_9SPHN</name>
<evidence type="ECO:0000313" key="1">
    <source>
        <dbReference type="EMBL" id="QPQ56250.1"/>
    </source>
</evidence>
<protein>
    <submittedName>
        <fullName evidence="1">DUF1289 domain-containing protein</fullName>
    </submittedName>
</protein>
<evidence type="ECO:0000313" key="2">
    <source>
        <dbReference type="Proteomes" id="UP000594873"/>
    </source>
</evidence>
<sequence length="55" mass="5993">MSEIPSPCTGICTLNPERICIGCGRTLSEIGEWISASDEQKREIVAAACKRKPRS</sequence>
<dbReference type="PANTHER" id="PTHR35175">
    <property type="entry name" value="DUF1289 DOMAIN-CONTAINING PROTEIN"/>
    <property type="match status" value="1"/>
</dbReference>
<accession>A0A7T2GLU1</accession>
<gene>
    <name evidence="1" type="ORF">IC614_05600</name>
</gene>
<dbReference type="Proteomes" id="UP000594873">
    <property type="component" value="Chromosome"/>
</dbReference>
<keyword evidence="2" id="KW-1185">Reference proteome</keyword>
<dbReference type="Pfam" id="PF06945">
    <property type="entry name" value="DUF1289"/>
    <property type="match status" value="1"/>
</dbReference>
<dbReference type="PANTHER" id="PTHR35175:SF2">
    <property type="entry name" value="DUF1289 DOMAIN-CONTAINING PROTEIN"/>
    <property type="match status" value="1"/>
</dbReference>
<reference evidence="1 2" key="1">
    <citation type="submission" date="2020-11" db="EMBL/GenBank/DDBJ databases">
        <title>Genome seq and assembly of Sphingosinicella sp.</title>
        <authorList>
            <person name="Chhetri G."/>
        </authorList>
    </citation>
    <scope>NUCLEOTIDE SEQUENCE [LARGE SCALE GENOMIC DNA]</scope>
    <source>
        <strain evidence="1 2">UDD2</strain>
    </source>
</reference>
<dbReference type="KEGG" id="sflv:IC614_05600"/>
<dbReference type="EMBL" id="CP065592">
    <property type="protein sequence ID" value="QPQ56250.1"/>
    <property type="molecule type" value="Genomic_DNA"/>
</dbReference>
<proteinExistence type="predicted"/>
<organism evidence="1 2">
    <name type="scientific">Allosphingosinicella flava</name>
    <dbReference type="NCBI Taxonomy" id="2771430"/>
    <lineage>
        <taxon>Bacteria</taxon>
        <taxon>Pseudomonadati</taxon>
        <taxon>Pseudomonadota</taxon>
        <taxon>Alphaproteobacteria</taxon>
        <taxon>Sphingomonadales</taxon>
        <taxon>Sphingomonadaceae</taxon>
        <taxon>Allosphingosinicella</taxon>
    </lineage>
</organism>